<reference evidence="2 3" key="1">
    <citation type="submission" date="2019-07" db="EMBL/GenBank/DDBJ databases">
        <title>Whole genome shotgun sequence of Methylobacterium haplocladii NBRC 107714.</title>
        <authorList>
            <person name="Hosoyama A."/>
            <person name="Uohara A."/>
            <person name="Ohji S."/>
            <person name="Ichikawa N."/>
        </authorList>
    </citation>
    <scope>NUCLEOTIDE SEQUENCE [LARGE SCALE GENOMIC DNA]</scope>
    <source>
        <strain evidence="2 3">NBRC 107714</strain>
    </source>
</reference>
<organism evidence="2 3">
    <name type="scientific">Methylobacterium haplocladii</name>
    <dbReference type="NCBI Taxonomy" id="1176176"/>
    <lineage>
        <taxon>Bacteria</taxon>
        <taxon>Pseudomonadati</taxon>
        <taxon>Pseudomonadota</taxon>
        <taxon>Alphaproteobacteria</taxon>
        <taxon>Hyphomicrobiales</taxon>
        <taxon>Methylobacteriaceae</taxon>
        <taxon>Methylobacterium</taxon>
    </lineage>
</organism>
<dbReference type="PROSITE" id="PS50075">
    <property type="entry name" value="CARRIER"/>
    <property type="match status" value="1"/>
</dbReference>
<dbReference type="Proteomes" id="UP000321258">
    <property type="component" value="Unassembled WGS sequence"/>
</dbReference>
<evidence type="ECO:0000313" key="3">
    <source>
        <dbReference type="Proteomes" id="UP000321258"/>
    </source>
</evidence>
<feature type="domain" description="Carrier" evidence="1">
    <location>
        <begin position="8"/>
        <end position="89"/>
    </location>
</feature>
<dbReference type="Pfam" id="PF00550">
    <property type="entry name" value="PP-binding"/>
    <property type="match status" value="1"/>
</dbReference>
<dbReference type="RefSeq" id="WP_147076097.1">
    <property type="nucleotide sequence ID" value="NZ_BJZT01000002.1"/>
</dbReference>
<keyword evidence="3" id="KW-1185">Reference proteome</keyword>
<name>A0A512IJC4_9HYPH</name>
<proteinExistence type="predicted"/>
<dbReference type="OrthoDB" id="8250336at2"/>
<evidence type="ECO:0000259" key="1">
    <source>
        <dbReference type="PROSITE" id="PS50075"/>
    </source>
</evidence>
<protein>
    <recommendedName>
        <fullName evidence="1">Carrier domain-containing protein</fullName>
    </recommendedName>
</protein>
<dbReference type="InterPro" id="IPR009081">
    <property type="entry name" value="PP-bd_ACP"/>
</dbReference>
<sequence>MSTETALANYTDRTMSLAKAILAQEGQVRDFAAEDALVDVGLSSLDLVNLMVAVEAEFDIMIPAAQLNPKNFYSIGSIARMVRAVSSPADHLAGSLQGHAAVGPVAA</sequence>
<dbReference type="InterPro" id="IPR036736">
    <property type="entry name" value="ACP-like_sf"/>
</dbReference>
<dbReference type="EMBL" id="BJZT01000002">
    <property type="protein sequence ID" value="GEO97801.1"/>
    <property type="molecule type" value="Genomic_DNA"/>
</dbReference>
<accession>A0A512IJC4</accession>
<dbReference type="Gene3D" id="1.10.1200.10">
    <property type="entry name" value="ACP-like"/>
    <property type="match status" value="1"/>
</dbReference>
<dbReference type="AlphaFoldDB" id="A0A512IJC4"/>
<comment type="caution">
    <text evidence="2">The sequence shown here is derived from an EMBL/GenBank/DDBJ whole genome shotgun (WGS) entry which is preliminary data.</text>
</comment>
<dbReference type="SUPFAM" id="SSF47336">
    <property type="entry name" value="ACP-like"/>
    <property type="match status" value="1"/>
</dbReference>
<gene>
    <name evidence="2" type="ORF">MHA02_01890</name>
</gene>
<evidence type="ECO:0000313" key="2">
    <source>
        <dbReference type="EMBL" id="GEO97801.1"/>
    </source>
</evidence>